<sequence length="147" mass="15497">PQLGIVPQHCQTQTHTQTKTDTTHTDTHRTAVPGSWESAAQPLARSVDGCHLLRAQFPAGTCAWPSCGSAPHHVPVKHIVIGEALPVGVIRFVIETQGTTEVQVGGKLRVSTSNLSLALPPSLAESGPNDPDCSAPRVVPPMQVKHG</sequence>
<keyword evidence="3" id="KW-1185">Reference proteome</keyword>
<reference evidence="2" key="4">
    <citation type="submission" date="2025-08" db="UniProtKB">
        <authorList>
            <consortium name="Ensembl"/>
        </authorList>
    </citation>
    <scope>IDENTIFICATION</scope>
</reference>
<accession>A0A4W3HEY0</accession>
<name>A0A4W3HEY0_CALMI</name>
<reference evidence="3" key="3">
    <citation type="journal article" date="2014" name="Nature">
        <title>Elephant shark genome provides unique insights into gnathostome evolution.</title>
        <authorList>
            <consortium name="International Elephant Shark Genome Sequencing Consortium"/>
            <person name="Venkatesh B."/>
            <person name="Lee A.P."/>
            <person name="Ravi V."/>
            <person name="Maurya A.K."/>
            <person name="Lian M.M."/>
            <person name="Swann J.B."/>
            <person name="Ohta Y."/>
            <person name="Flajnik M.F."/>
            <person name="Sutoh Y."/>
            <person name="Kasahara M."/>
            <person name="Hoon S."/>
            <person name="Gangu V."/>
            <person name="Roy S.W."/>
            <person name="Irimia M."/>
            <person name="Korzh V."/>
            <person name="Kondrychyn I."/>
            <person name="Lim Z.W."/>
            <person name="Tay B.H."/>
            <person name="Tohari S."/>
            <person name="Kong K.W."/>
            <person name="Ho S."/>
            <person name="Lorente-Galdos B."/>
            <person name="Quilez J."/>
            <person name="Marques-Bonet T."/>
            <person name="Raney B.J."/>
            <person name="Ingham P.W."/>
            <person name="Tay A."/>
            <person name="Hillier L.W."/>
            <person name="Minx P."/>
            <person name="Boehm T."/>
            <person name="Wilson R.K."/>
            <person name="Brenner S."/>
            <person name="Warren W.C."/>
        </authorList>
    </citation>
    <scope>NUCLEOTIDE SEQUENCE [LARGE SCALE GENOMIC DNA]</scope>
</reference>
<evidence type="ECO:0000313" key="3">
    <source>
        <dbReference type="Proteomes" id="UP000314986"/>
    </source>
</evidence>
<reference evidence="2" key="5">
    <citation type="submission" date="2025-09" db="UniProtKB">
        <authorList>
            <consortium name="Ensembl"/>
        </authorList>
    </citation>
    <scope>IDENTIFICATION</scope>
</reference>
<feature type="region of interest" description="Disordered" evidence="1">
    <location>
        <begin position="1"/>
        <end position="26"/>
    </location>
</feature>
<evidence type="ECO:0000313" key="2">
    <source>
        <dbReference type="Ensembl" id="ENSCMIP00000014456.1"/>
    </source>
</evidence>
<feature type="compositionally biased region" description="Low complexity" evidence="1">
    <location>
        <begin position="8"/>
        <end position="20"/>
    </location>
</feature>
<dbReference type="InParanoid" id="A0A4W3HEY0"/>
<organism evidence="2 3">
    <name type="scientific">Callorhinchus milii</name>
    <name type="common">Ghost shark</name>
    <dbReference type="NCBI Taxonomy" id="7868"/>
    <lineage>
        <taxon>Eukaryota</taxon>
        <taxon>Metazoa</taxon>
        <taxon>Chordata</taxon>
        <taxon>Craniata</taxon>
        <taxon>Vertebrata</taxon>
        <taxon>Chondrichthyes</taxon>
        <taxon>Holocephali</taxon>
        <taxon>Chimaeriformes</taxon>
        <taxon>Callorhinchidae</taxon>
        <taxon>Callorhinchus</taxon>
    </lineage>
</organism>
<dbReference type="AlphaFoldDB" id="A0A4W3HEY0"/>
<feature type="region of interest" description="Disordered" evidence="1">
    <location>
        <begin position="121"/>
        <end position="147"/>
    </location>
</feature>
<reference evidence="3" key="1">
    <citation type="journal article" date="2006" name="Science">
        <title>Ancient noncoding elements conserved in the human genome.</title>
        <authorList>
            <person name="Venkatesh B."/>
            <person name="Kirkness E.F."/>
            <person name="Loh Y.H."/>
            <person name="Halpern A.L."/>
            <person name="Lee A.P."/>
            <person name="Johnson J."/>
            <person name="Dandona N."/>
            <person name="Viswanathan L.D."/>
            <person name="Tay A."/>
            <person name="Venter J.C."/>
            <person name="Strausberg R.L."/>
            <person name="Brenner S."/>
        </authorList>
    </citation>
    <scope>NUCLEOTIDE SEQUENCE [LARGE SCALE GENOMIC DNA]</scope>
</reference>
<dbReference type="Ensembl" id="ENSCMIT00000014765.1">
    <property type="protein sequence ID" value="ENSCMIP00000014456.1"/>
    <property type="gene ID" value="ENSCMIG00000007154.1"/>
</dbReference>
<proteinExistence type="predicted"/>
<dbReference type="Proteomes" id="UP000314986">
    <property type="component" value="Unassembled WGS sequence"/>
</dbReference>
<reference evidence="3" key="2">
    <citation type="journal article" date="2007" name="PLoS Biol.">
        <title>Survey sequencing and comparative analysis of the elephant shark (Callorhinchus milii) genome.</title>
        <authorList>
            <person name="Venkatesh B."/>
            <person name="Kirkness E.F."/>
            <person name="Loh Y.H."/>
            <person name="Halpern A.L."/>
            <person name="Lee A.P."/>
            <person name="Johnson J."/>
            <person name="Dandona N."/>
            <person name="Viswanathan L.D."/>
            <person name="Tay A."/>
            <person name="Venter J.C."/>
            <person name="Strausberg R.L."/>
            <person name="Brenner S."/>
        </authorList>
    </citation>
    <scope>NUCLEOTIDE SEQUENCE [LARGE SCALE GENOMIC DNA]</scope>
</reference>
<protein>
    <submittedName>
        <fullName evidence="2">Uncharacterized protein</fullName>
    </submittedName>
</protein>
<evidence type="ECO:0000256" key="1">
    <source>
        <dbReference type="SAM" id="MobiDB-lite"/>
    </source>
</evidence>